<comment type="PTM">
    <text evidence="6">Binds 1 heme c group covalently per subunit.</text>
</comment>
<evidence type="ECO:0000256" key="3">
    <source>
        <dbReference type="ARBA" id="ARBA00022723"/>
    </source>
</evidence>
<evidence type="ECO:0000256" key="6">
    <source>
        <dbReference type="PIRSR" id="PIRSR602324-1"/>
    </source>
</evidence>
<feature type="domain" description="Cytochrome c" evidence="8">
    <location>
        <begin position="23"/>
        <end position="109"/>
    </location>
</feature>
<keyword evidence="7" id="KW-0732">Signal</keyword>
<keyword evidence="1" id="KW-0813">Transport</keyword>
<dbReference type="InterPro" id="IPR002324">
    <property type="entry name" value="Cyt_c_ID"/>
</dbReference>
<evidence type="ECO:0000256" key="1">
    <source>
        <dbReference type="ARBA" id="ARBA00022448"/>
    </source>
</evidence>
<keyword evidence="5 6" id="KW-0408">Iron</keyword>
<dbReference type="GO" id="GO:0009055">
    <property type="term" value="F:electron transfer activity"/>
    <property type="evidence" value="ECO:0007669"/>
    <property type="project" value="InterPro"/>
</dbReference>
<reference evidence="9" key="1">
    <citation type="submission" date="2024-05" db="EMBL/GenBank/DDBJ databases">
        <authorList>
            <person name="Bunk B."/>
            <person name="Swiderski J."/>
            <person name="Sproer C."/>
            <person name="Thiel V."/>
        </authorList>
    </citation>
    <scope>NUCLEOTIDE SEQUENCE</scope>
    <source>
        <strain evidence="9">DSM 17735</strain>
    </source>
</reference>
<evidence type="ECO:0000256" key="5">
    <source>
        <dbReference type="ARBA" id="ARBA00023004"/>
    </source>
</evidence>
<feature type="binding site" description="covalent" evidence="6">
    <location>
        <position position="41"/>
    </location>
    <ligand>
        <name>heme c</name>
        <dbReference type="ChEBI" id="CHEBI:61717"/>
    </ligand>
</feature>
<dbReference type="Gene3D" id="1.10.760.10">
    <property type="entry name" value="Cytochrome c-like domain"/>
    <property type="match status" value="1"/>
</dbReference>
<feature type="chain" id="PRO_5043470521" evidence="7">
    <location>
        <begin position="23"/>
        <end position="110"/>
    </location>
</feature>
<dbReference type="SUPFAM" id="SSF46626">
    <property type="entry name" value="Cytochrome c"/>
    <property type="match status" value="1"/>
</dbReference>
<dbReference type="PROSITE" id="PS51007">
    <property type="entry name" value="CYTC"/>
    <property type="match status" value="1"/>
</dbReference>
<evidence type="ECO:0000259" key="8">
    <source>
        <dbReference type="PROSITE" id="PS51007"/>
    </source>
</evidence>
<evidence type="ECO:0000256" key="7">
    <source>
        <dbReference type="SAM" id="SignalP"/>
    </source>
</evidence>
<dbReference type="GO" id="GO:0005506">
    <property type="term" value="F:iron ion binding"/>
    <property type="evidence" value="ECO:0007669"/>
    <property type="project" value="InterPro"/>
</dbReference>
<protein>
    <submittedName>
        <fullName evidence="9">C-type cytochrome</fullName>
    </submittedName>
</protein>
<dbReference type="EMBL" id="CP157675">
    <property type="protein sequence ID" value="XBP69642.1"/>
    <property type="molecule type" value="Genomic_DNA"/>
</dbReference>
<name>A0AAU7LPP6_9BURK</name>
<dbReference type="InterPro" id="IPR009056">
    <property type="entry name" value="Cyt_c-like_dom"/>
</dbReference>
<dbReference type="PRINTS" id="PR00606">
    <property type="entry name" value="CYTCHROMECID"/>
</dbReference>
<dbReference type="InterPro" id="IPR036909">
    <property type="entry name" value="Cyt_c-like_dom_sf"/>
</dbReference>
<feature type="binding site" description="covalent" evidence="6">
    <location>
        <position position="37"/>
    </location>
    <ligand>
        <name>heme c</name>
        <dbReference type="ChEBI" id="CHEBI:61717"/>
    </ligand>
</feature>
<feature type="signal peptide" evidence="7">
    <location>
        <begin position="1"/>
        <end position="22"/>
    </location>
</feature>
<accession>A0AAU7LPP6</accession>
<evidence type="ECO:0000313" key="9">
    <source>
        <dbReference type="EMBL" id="XBP69642.1"/>
    </source>
</evidence>
<dbReference type="RefSeq" id="WP_349278404.1">
    <property type="nucleotide sequence ID" value="NZ_CBCSCU010000006.1"/>
</dbReference>
<proteinExistence type="predicted"/>
<feature type="binding site" description="covalent" evidence="6">
    <location>
        <position position="87"/>
    </location>
    <ligand>
        <name>heme c</name>
        <dbReference type="ChEBI" id="CHEBI:61717"/>
    </ligand>
</feature>
<keyword evidence="3 6" id="KW-0479">Metal-binding</keyword>
<dbReference type="Pfam" id="PF00034">
    <property type="entry name" value="Cytochrom_C"/>
    <property type="match status" value="1"/>
</dbReference>
<gene>
    <name evidence="9" type="ORF">ABLV49_17405</name>
</gene>
<dbReference type="GO" id="GO:0020037">
    <property type="term" value="F:heme binding"/>
    <property type="evidence" value="ECO:0007669"/>
    <property type="project" value="InterPro"/>
</dbReference>
<organism evidence="9">
    <name type="scientific">Polaromonas hydrogenivorans</name>
    <dbReference type="NCBI Taxonomy" id="335476"/>
    <lineage>
        <taxon>Bacteria</taxon>
        <taxon>Pseudomonadati</taxon>
        <taxon>Pseudomonadota</taxon>
        <taxon>Betaproteobacteria</taxon>
        <taxon>Burkholderiales</taxon>
        <taxon>Comamonadaceae</taxon>
        <taxon>Polaromonas</taxon>
    </lineage>
</organism>
<keyword evidence="2 6" id="KW-0349">Heme</keyword>
<evidence type="ECO:0000256" key="4">
    <source>
        <dbReference type="ARBA" id="ARBA00022982"/>
    </source>
</evidence>
<keyword evidence="4" id="KW-0249">Electron transport</keyword>
<evidence type="ECO:0000256" key="2">
    <source>
        <dbReference type="ARBA" id="ARBA00022617"/>
    </source>
</evidence>
<sequence length="110" mass="11684">MKLNILSCAFVLAASGMNGVHAEDTAAMTDFVRGNGCFSCHSATEKIVGPSFQSISSKYAGDKDAVPTLVQSIKNGSTGKWGSRVAMPPHQNISNEDLTKLAKWVLSQKP</sequence>
<dbReference type="AlphaFoldDB" id="A0AAU7LPP6"/>